<dbReference type="OrthoDB" id="7605362at2"/>
<organism evidence="1 2">
    <name type="scientific">Alteribacillus iranensis</name>
    <dbReference type="NCBI Taxonomy" id="930128"/>
    <lineage>
        <taxon>Bacteria</taxon>
        <taxon>Bacillati</taxon>
        <taxon>Bacillota</taxon>
        <taxon>Bacilli</taxon>
        <taxon>Bacillales</taxon>
        <taxon>Bacillaceae</taxon>
        <taxon>Alteribacillus</taxon>
    </lineage>
</organism>
<dbReference type="RefSeq" id="WP_091658638.1">
    <property type="nucleotide sequence ID" value="NZ_FONT01000002.1"/>
</dbReference>
<dbReference type="AlphaFoldDB" id="A0A1I2BG61"/>
<reference evidence="1 2" key="1">
    <citation type="submission" date="2016-10" db="EMBL/GenBank/DDBJ databases">
        <authorList>
            <person name="de Groot N.N."/>
        </authorList>
    </citation>
    <scope>NUCLEOTIDE SEQUENCE [LARGE SCALE GENOMIC DNA]</scope>
    <source>
        <strain evidence="1 2">DSM 23995</strain>
    </source>
</reference>
<gene>
    <name evidence="1" type="ORF">SAMN05192532_102286</name>
</gene>
<dbReference type="STRING" id="930128.SAMN05192532_102286"/>
<sequence>MKAIGVRVEPTKINYTILNKENVEFYSESLNIPKVMEDDIPRQLSFIRTTLYSIICEYGVKYAGLRTAEGSTQNLNIFRINIEGVIKELFSDSTIESYFTGTLNSMASRLEVTVDELKSCIDGESGLFDINWSEINKNKRESLLAGLAALNSSEGVFNNA</sequence>
<accession>A0A1I2BG61</accession>
<proteinExistence type="predicted"/>
<evidence type="ECO:0000313" key="1">
    <source>
        <dbReference type="EMBL" id="SFE55164.1"/>
    </source>
</evidence>
<dbReference type="Proteomes" id="UP000199516">
    <property type="component" value="Unassembled WGS sequence"/>
</dbReference>
<protein>
    <submittedName>
        <fullName evidence="1">Uncharacterized protein</fullName>
    </submittedName>
</protein>
<name>A0A1I2BG61_9BACI</name>
<evidence type="ECO:0000313" key="2">
    <source>
        <dbReference type="Proteomes" id="UP000199516"/>
    </source>
</evidence>
<keyword evidence="2" id="KW-1185">Reference proteome</keyword>
<dbReference type="EMBL" id="FONT01000002">
    <property type="protein sequence ID" value="SFE55164.1"/>
    <property type="molecule type" value="Genomic_DNA"/>
</dbReference>